<sequence length="68" mass="7555">MSYYLEVLIIELGVGSFGAILKAPLPAFSLAVKLENHGPYIRPNNDANFDSTYQSQILVKAIKDKNRT</sequence>
<comment type="caution">
    <text evidence="2">The sequence shown here is derived from an EMBL/GenBank/DDBJ whole genome shotgun (WGS) entry which is preliminary data.</text>
</comment>
<dbReference type="Proteomes" id="UP000701801">
    <property type="component" value="Unassembled WGS sequence"/>
</dbReference>
<keyword evidence="1" id="KW-0067">ATP-binding</keyword>
<protein>
    <recommendedName>
        <fullName evidence="4">Protein kinase domain-containing protein</fullName>
    </recommendedName>
</protein>
<dbReference type="InterPro" id="IPR017441">
    <property type="entry name" value="Protein_kinase_ATP_BS"/>
</dbReference>
<accession>A0A9N9LRC6</accession>
<gene>
    <name evidence="2" type="ORF">HYALB_00013281</name>
</gene>
<dbReference type="AlphaFoldDB" id="A0A9N9LRC6"/>
<dbReference type="EMBL" id="CAJVRM010000260">
    <property type="protein sequence ID" value="CAG8978453.1"/>
    <property type="molecule type" value="Genomic_DNA"/>
</dbReference>
<dbReference type="GO" id="GO:0005524">
    <property type="term" value="F:ATP binding"/>
    <property type="evidence" value="ECO:0007669"/>
    <property type="project" value="UniProtKB-UniRule"/>
</dbReference>
<evidence type="ECO:0000313" key="3">
    <source>
        <dbReference type="Proteomes" id="UP000701801"/>
    </source>
</evidence>
<evidence type="ECO:0000256" key="1">
    <source>
        <dbReference type="PROSITE-ProRule" id="PRU10141"/>
    </source>
</evidence>
<name>A0A9N9LRC6_9HELO</name>
<organism evidence="2 3">
    <name type="scientific">Hymenoscyphus albidus</name>
    <dbReference type="NCBI Taxonomy" id="595503"/>
    <lineage>
        <taxon>Eukaryota</taxon>
        <taxon>Fungi</taxon>
        <taxon>Dikarya</taxon>
        <taxon>Ascomycota</taxon>
        <taxon>Pezizomycotina</taxon>
        <taxon>Leotiomycetes</taxon>
        <taxon>Helotiales</taxon>
        <taxon>Helotiaceae</taxon>
        <taxon>Hymenoscyphus</taxon>
    </lineage>
</organism>
<evidence type="ECO:0008006" key="4">
    <source>
        <dbReference type="Google" id="ProtNLM"/>
    </source>
</evidence>
<proteinExistence type="predicted"/>
<reference evidence="2" key="1">
    <citation type="submission" date="2021-07" db="EMBL/GenBank/DDBJ databases">
        <authorList>
            <person name="Durling M."/>
        </authorList>
    </citation>
    <scope>NUCLEOTIDE SEQUENCE</scope>
</reference>
<feature type="binding site" evidence="1">
    <location>
        <position position="33"/>
    </location>
    <ligand>
        <name>ATP</name>
        <dbReference type="ChEBI" id="CHEBI:30616"/>
    </ligand>
</feature>
<dbReference type="PROSITE" id="PS00107">
    <property type="entry name" value="PROTEIN_KINASE_ATP"/>
    <property type="match status" value="1"/>
</dbReference>
<keyword evidence="3" id="KW-1185">Reference proteome</keyword>
<evidence type="ECO:0000313" key="2">
    <source>
        <dbReference type="EMBL" id="CAG8978453.1"/>
    </source>
</evidence>
<keyword evidence="1" id="KW-0547">Nucleotide-binding</keyword>